<evidence type="ECO:0000313" key="7">
    <source>
        <dbReference type="Proteomes" id="UP000076408"/>
    </source>
</evidence>
<dbReference type="EnsemblMetazoa" id="ASTEI10213-RA">
    <property type="protein sequence ID" value="ASTEI10213-PA"/>
    <property type="gene ID" value="ASTEI10213"/>
</dbReference>
<dbReference type="PROSITE" id="PS50157">
    <property type="entry name" value="ZINC_FINGER_C2H2_2"/>
    <property type="match status" value="2"/>
</dbReference>
<accession>A0A182YP27</accession>
<feature type="compositionally biased region" description="Polar residues" evidence="5">
    <location>
        <begin position="387"/>
        <end position="401"/>
    </location>
</feature>
<dbReference type="PANTHER" id="PTHR24409">
    <property type="entry name" value="ZINC FINGER PROTEIN 142"/>
    <property type="match status" value="1"/>
</dbReference>
<dbReference type="GO" id="GO:0000977">
    <property type="term" value="F:RNA polymerase II transcription regulatory region sequence-specific DNA binding"/>
    <property type="evidence" value="ECO:0007669"/>
    <property type="project" value="TreeGrafter"/>
</dbReference>
<feature type="compositionally biased region" description="Polar residues" evidence="5">
    <location>
        <begin position="953"/>
        <end position="963"/>
    </location>
</feature>
<dbReference type="SMART" id="SM00868">
    <property type="entry name" value="zf-AD"/>
    <property type="match status" value="1"/>
</dbReference>
<protein>
    <recommendedName>
        <fullName evidence="8">ZAD domain-containing protein</fullName>
    </recommendedName>
</protein>
<dbReference type="VEuPathDB" id="VectorBase:ASTE011164"/>
<feature type="region of interest" description="Disordered" evidence="5">
    <location>
        <begin position="128"/>
        <end position="163"/>
    </location>
</feature>
<dbReference type="VEuPathDB" id="VectorBase:ASTEI10213"/>
<feature type="compositionally biased region" description="Basic and acidic residues" evidence="5">
    <location>
        <begin position="814"/>
        <end position="826"/>
    </location>
</feature>
<feature type="compositionally biased region" description="Polar residues" evidence="5">
    <location>
        <begin position="883"/>
        <end position="899"/>
    </location>
</feature>
<proteinExistence type="predicted"/>
<dbReference type="Proteomes" id="UP000076408">
    <property type="component" value="Unassembled WGS sequence"/>
</dbReference>
<evidence type="ECO:0000256" key="4">
    <source>
        <dbReference type="ARBA" id="ARBA00022833"/>
    </source>
</evidence>
<evidence type="ECO:0000256" key="5">
    <source>
        <dbReference type="SAM" id="MobiDB-lite"/>
    </source>
</evidence>
<evidence type="ECO:0000256" key="1">
    <source>
        <dbReference type="ARBA" id="ARBA00022723"/>
    </source>
</evidence>
<feature type="region of interest" description="Disordered" evidence="5">
    <location>
        <begin position="336"/>
        <end position="414"/>
    </location>
</feature>
<feature type="compositionally biased region" description="Acidic residues" evidence="5">
    <location>
        <begin position="609"/>
        <end position="619"/>
    </location>
</feature>
<feature type="compositionally biased region" description="Basic and acidic residues" evidence="5">
    <location>
        <begin position="774"/>
        <end position="783"/>
    </location>
</feature>
<feature type="compositionally biased region" description="Polar residues" evidence="5">
    <location>
        <begin position="759"/>
        <end position="768"/>
    </location>
</feature>
<keyword evidence="4" id="KW-0862">Zinc</keyword>
<keyword evidence="1" id="KW-0479">Metal-binding</keyword>
<dbReference type="SUPFAM" id="SSF57716">
    <property type="entry name" value="Glucocorticoid receptor-like (DNA-binding domain)"/>
    <property type="match status" value="1"/>
</dbReference>
<dbReference type="SMART" id="SM00355">
    <property type="entry name" value="ZnF_C2H2"/>
    <property type="match status" value="3"/>
</dbReference>
<dbReference type="Pfam" id="PF07776">
    <property type="entry name" value="zf-AD"/>
    <property type="match status" value="1"/>
</dbReference>
<dbReference type="InterPro" id="IPR013087">
    <property type="entry name" value="Znf_C2H2_type"/>
</dbReference>
<feature type="region of interest" description="Disordered" evidence="5">
    <location>
        <begin position="460"/>
        <end position="483"/>
    </location>
</feature>
<dbReference type="PROSITE" id="PS51915">
    <property type="entry name" value="ZAD"/>
    <property type="match status" value="1"/>
</dbReference>
<feature type="region of interest" description="Disordered" evidence="5">
    <location>
        <begin position="916"/>
        <end position="1155"/>
    </location>
</feature>
<name>A0A182YP27_ANOST</name>
<evidence type="ECO:0000256" key="2">
    <source>
        <dbReference type="ARBA" id="ARBA00022737"/>
    </source>
</evidence>
<dbReference type="InterPro" id="IPR012934">
    <property type="entry name" value="Znf_AD"/>
</dbReference>
<dbReference type="GO" id="GO:0005634">
    <property type="term" value="C:nucleus"/>
    <property type="evidence" value="ECO:0007669"/>
    <property type="project" value="InterPro"/>
</dbReference>
<dbReference type="Gene3D" id="3.40.1800.20">
    <property type="match status" value="1"/>
</dbReference>
<sequence>MERFSISILRQQVYNICRLCGVDNPDKTLILGDEDVICIMESDEPSLAKKIEECVGIQVHVNDQMPQNICSLCVDKVNDFYEYRLMCASTNIQTRTFLNLPLVQPSISLLKSEPESTVEELLDDKSLATVSTQKHSPKTRNRKKQLGTEEPDNSGEDTDLKSFPDVPSAEKRVKYEHACQYCNEKYDQPTDLERHLVVKHTPLVHKFGCGSCMEYFDTASEYKDHNLWHKLTRTAFGCFRHVALKACIKRPPVTAEVKLVPDMRCALCQKVFKTRNLYEWHACFIRARANCPKCGKYFLKKNLLTRHFMLYCTGTLPLMEPDYMLINEAGIGPANGLPPNDSLAPGGGTVVPKRRRGRPARSTEPMKEETLDLPFPPLLDLPDVKSENNSVADGQLSSEETGSNEELNEAQRRASLVEETDKITTLLRSGASVDGNTDIATISSMLSSVNEAIATISKVRKMKKKRDRGHVSGEGGERRNPPMVVLSMANVKQEAHDDPNGFVTLTNSAGVGKELNATAPMDDSHQTLSAAGGESDHDSGASEAGDNVGDSFADRNDSDGESSDVEIISVDTYRATGPSSNAAANEPEEATGTLQQMVPIKQEPMATNDGDESDFEGYEDASTFVAVKQEPSDPEPVATEPHHAEPSVSSYQALRIKIKKEKGLLNASVIEAGEPVDPIGTSEVNGQKAPKAHSKRSARPAGASGTKATKPAAKQNDLPPPAKRPRSTSAELLMVPIKQEPLESNEQQQQQESVTTEQYCTTDTTFFDSSMVRVKQEPLDDSSRPQCSSGASPLPATESEPPASPTDIVAFDGTRIKQERADKEPVAPKAKKALNPLSLTGVRLAGSKKSANSNLPSQPTTAQKSSVMINPFALLKQKESLSTDDGQASGTRENDTSVQLGLPVISQVKSIDPVEHSSFTAEATVEAGPSSLEVEHPPADATAELEHCDDTANPPNADSSPPTELSCDGSEPTASSVSPKESVSELKIASVTTISEDAYGGSNEEPLSTAPDMPTEATDNDDDEGALATVSEPHRVNDEAASDTAGIPCRELAEKDLLPTLDFPDDGMRQVEEEPEPDTSEEERGQMDSAEASEPAEETVVEDNAVVSKADEQQECDDIVAAEESIPSIDKTAVSNTAEMPTTAAADEPDQQQRKITQNHWIRAPLLGMMKF</sequence>
<evidence type="ECO:0008006" key="8">
    <source>
        <dbReference type="Google" id="ProtNLM"/>
    </source>
</evidence>
<feature type="region of interest" description="Disordered" evidence="5">
    <location>
        <begin position="672"/>
        <end position="903"/>
    </location>
</feature>
<dbReference type="STRING" id="30069.A0A182YP27"/>
<feature type="region of interest" description="Disordered" evidence="5">
    <location>
        <begin position="575"/>
        <end position="650"/>
    </location>
</feature>
<dbReference type="AlphaFoldDB" id="A0A182YP27"/>
<dbReference type="PANTHER" id="PTHR24409:SF295">
    <property type="entry name" value="AZ2-RELATED"/>
    <property type="match status" value="1"/>
</dbReference>
<reference evidence="6" key="2">
    <citation type="submission" date="2020-05" db="UniProtKB">
        <authorList>
            <consortium name="EnsemblMetazoa"/>
        </authorList>
    </citation>
    <scope>IDENTIFICATION</scope>
    <source>
        <strain evidence="6">Indian</strain>
    </source>
</reference>
<dbReference type="VEuPathDB" id="VectorBase:ASTEI20_045997"/>
<feature type="compositionally biased region" description="Basic and acidic residues" evidence="5">
    <location>
        <begin position="469"/>
        <end position="480"/>
    </location>
</feature>
<dbReference type="PROSITE" id="PS00028">
    <property type="entry name" value="ZINC_FINGER_C2H2_1"/>
    <property type="match status" value="2"/>
</dbReference>
<dbReference type="GO" id="GO:0000981">
    <property type="term" value="F:DNA-binding transcription factor activity, RNA polymerase II-specific"/>
    <property type="evidence" value="ECO:0007669"/>
    <property type="project" value="TreeGrafter"/>
</dbReference>
<reference evidence="7" key="1">
    <citation type="journal article" date="2014" name="Genome Biol.">
        <title>Genome analysis of a major urban malaria vector mosquito, Anopheles stephensi.</title>
        <authorList>
            <person name="Jiang X."/>
            <person name="Peery A."/>
            <person name="Hall A.B."/>
            <person name="Sharma A."/>
            <person name="Chen X.G."/>
            <person name="Waterhouse R.M."/>
            <person name="Komissarov A."/>
            <person name="Riehle M.M."/>
            <person name="Shouche Y."/>
            <person name="Sharakhova M.V."/>
            <person name="Lawson D."/>
            <person name="Pakpour N."/>
            <person name="Arensburger P."/>
            <person name="Davidson V.L."/>
            <person name="Eiglmeier K."/>
            <person name="Emrich S."/>
            <person name="George P."/>
            <person name="Kennedy R.C."/>
            <person name="Mane S.P."/>
            <person name="Maslen G."/>
            <person name="Oringanje C."/>
            <person name="Qi Y."/>
            <person name="Settlage R."/>
            <person name="Tojo M."/>
            <person name="Tubio J.M."/>
            <person name="Unger M.F."/>
            <person name="Wang B."/>
            <person name="Vernick K.D."/>
            <person name="Ribeiro J.M."/>
            <person name="James A.A."/>
            <person name="Michel K."/>
            <person name="Riehle M.A."/>
            <person name="Luckhart S."/>
            <person name="Sharakhov I.V."/>
            <person name="Tu Z."/>
        </authorList>
    </citation>
    <scope>NUCLEOTIDE SEQUENCE [LARGE SCALE GENOMIC DNA]</scope>
    <source>
        <strain evidence="7">Indian</strain>
    </source>
</reference>
<feature type="compositionally biased region" description="Polar residues" evidence="5">
    <location>
        <begin position="972"/>
        <end position="981"/>
    </location>
</feature>
<keyword evidence="7" id="KW-1185">Reference proteome</keyword>
<dbReference type="OMA" id="EWHSCFL"/>
<feature type="region of interest" description="Disordered" evidence="5">
    <location>
        <begin position="515"/>
        <end position="563"/>
    </location>
</feature>
<feature type="compositionally biased region" description="Polar residues" evidence="5">
    <location>
        <begin position="849"/>
        <end position="868"/>
    </location>
</feature>
<feature type="compositionally biased region" description="Basic and acidic residues" evidence="5">
    <location>
        <begin position="933"/>
        <end position="950"/>
    </location>
</feature>
<keyword evidence="2" id="KW-0677">Repeat</keyword>
<evidence type="ECO:0000313" key="6">
    <source>
        <dbReference type="EnsemblMetazoa" id="ASTEI10213-PA"/>
    </source>
</evidence>
<dbReference type="GO" id="GO:0008270">
    <property type="term" value="F:zinc ion binding"/>
    <property type="evidence" value="ECO:0007669"/>
    <property type="project" value="UniProtKB-UniRule"/>
</dbReference>
<feature type="compositionally biased region" description="Basic residues" evidence="5">
    <location>
        <begin position="135"/>
        <end position="145"/>
    </location>
</feature>
<feature type="compositionally biased region" description="Low complexity" evidence="5">
    <location>
        <begin position="742"/>
        <end position="758"/>
    </location>
</feature>
<dbReference type="Gene3D" id="3.30.160.60">
    <property type="entry name" value="Classic Zinc Finger"/>
    <property type="match status" value="1"/>
</dbReference>
<organism evidence="6 7">
    <name type="scientific">Anopheles stephensi</name>
    <name type="common">Indo-Pakistan malaria mosquito</name>
    <dbReference type="NCBI Taxonomy" id="30069"/>
    <lineage>
        <taxon>Eukaryota</taxon>
        <taxon>Metazoa</taxon>
        <taxon>Ecdysozoa</taxon>
        <taxon>Arthropoda</taxon>
        <taxon>Hexapoda</taxon>
        <taxon>Insecta</taxon>
        <taxon>Pterygota</taxon>
        <taxon>Neoptera</taxon>
        <taxon>Endopterygota</taxon>
        <taxon>Diptera</taxon>
        <taxon>Nematocera</taxon>
        <taxon>Culicoidea</taxon>
        <taxon>Culicidae</taxon>
        <taxon>Anophelinae</taxon>
        <taxon>Anopheles</taxon>
    </lineage>
</organism>
<keyword evidence="3" id="KW-0863">Zinc-finger</keyword>
<evidence type="ECO:0000256" key="3">
    <source>
        <dbReference type="ARBA" id="ARBA00022771"/>
    </source>
</evidence>